<name>A0AAW5F470_CLOSY</name>
<dbReference type="RefSeq" id="WP_003507606.1">
    <property type="nucleotide sequence ID" value="NZ_BAABZD010000016.1"/>
</dbReference>
<comment type="caution">
    <text evidence="1">The sequence shown here is derived from an EMBL/GenBank/DDBJ whole genome shotgun (WGS) entry which is preliminary data.</text>
</comment>
<protein>
    <submittedName>
        <fullName evidence="1">TIGR04076 family protein</fullName>
    </submittedName>
</protein>
<dbReference type="NCBIfam" id="TIGR04076">
    <property type="entry name" value="TIGR04076 family protein"/>
    <property type="match status" value="1"/>
</dbReference>
<dbReference type="Proteomes" id="UP001203136">
    <property type="component" value="Unassembled WGS sequence"/>
</dbReference>
<dbReference type="EMBL" id="JAINVB010000001">
    <property type="protein sequence ID" value="MCK0086248.1"/>
    <property type="molecule type" value="Genomic_DNA"/>
</dbReference>
<reference evidence="1" key="1">
    <citation type="journal article" date="2022" name="Cell Host Microbe">
        <title>Colonization of the live biotherapeutic product VE303 and modulation of the microbiota and metabolites in healthy volunteers.</title>
        <authorList>
            <person name="Dsouza M."/>
            <person name="Menon R."/>
            <person name="Crossette E."/>
            <person name="Bhattarai S.K."/>
            <person name="Schneider J."/>
            <person name="Kim Y.G."/>
            <person name="Reddy S."/>
            <person name="Caballero S."/>
            <person name="Felix C."/>
            <person name="Cornacchione L."/>
            <person name="Hendrickson J."/>
            <person name="Watson A.R."/>
            <person name="Minot S.S."/>
            <person name="Greenfield N."/>
            <person name="Schopf L."/>
            <person name="Szabady R."/>
            <person name="Patarroyo J."/>
            <person name="Smith W."/>
            <person name="Harrison P."/>
            <person name="Kuijper E.J."/>
            <person name="Kelly C.P."/>
            <person name="Olle B."/>
            <person name="Bobilev D."/>
            <person name="Silber J.L."/>
            <person name="Bucci V."/>
            <person name="Roberts B."/>
            <person name="Faith J."/>
            <person name="Norman J.M."/>
        </authorList>
    </citation>
    <scope>NUCLEOTIDE SEQUENCE</scope>
    <source>
        <strain evidence="1">VE303-04</strain>
    </source>
</reference>
<dbReference type="GeneID" id="57970601"/>
<organism evidence="1 2">
    <name type="scientific">Clostridium symbiosum</name>
    <name type="common">Bacteroides symbiosus</name>
    <dbReference type="NCBI Taxonomy" id="1512"/>
    <lineage>
        <taxon>Bacteria</taxon>
        <taxon>Bacillati</taxon>
        <taxon>Bacillota</taxon>
        <taxon>Clostridia</taxon>
        <taxon>Lachnospirales</taxon>
        <taxon>Lachnospiraceae</taxon>
        <taxon>Otoolea</taxon>
    </lineage>
</organism>
<gene>
    <name evidence="1" type="ORF">K5I21_10285</name>
</gene>
<dbReference type="AlphaFoldDB" id="A0AAW5F470"/>
<evidence type="ECO:0000313" key="2">
    <source>
        <dbReference type="Proteomes" id="UP001203136"/>
    </source>
</evidence>
<accession>A0AAW5F470</accession>
<proteinExistence type="predicted"/>
<dbReference type="InterPro" id="IPR023811">
    <property type="entry name" value="CHP04076"/>
</dbReference>
<evidence type="ECO:0000313" key="1">
    <source>
        <dbReference type="EMBL" id="MCK0086248.1"/>
    </source>
</evidence>
<sequence length="111" mass="12347">MAEMYKVKLTVLKTAIYPELAEKYLSIGKELKPCGGFKEGQEIIVDAFMNCPEGFCAQAWAALYPQMLTISRGGSYAPWTKEDGVEVGCCTDGLRPVTFLIERDEVQPFDV</sequence>